<evidence type="ECO:0000313" key="1">
    <source>
        <dbReference type="EMBL" id="AWR96357.1"/>
    </source>
</evidence>
<dbReference type="EMBL" id="CP029288">
    <property type="protein sequence ID" value="AWR96357.1"/>
    <property type="molecule type" value="Genomic_DNA"/>
</dbReference>
<name>A0A2U9IJY8_9CREN</name>
<dbReference type="Proteomes" id="UP000248410">
    <property type="component" value="Chromosome"/>
</dbReference>
<dbReference type="RefSeq" id="WP_110379247.1">
    <property type="nucleotide sequence ID" value="NZ_CP029288.2"/>
</dbReference>
<evidence type="ECO:0000313" key="2">
    <source>
        <dbReference type="Proteomes" id="UP000248410"/>
    </source>
</evidence>
<keyword evidence="2" id="KW-1185">Reference proteome</keyword>
<dbReference type="GeneID" id="36836609"/>
<dbReference type="KEGG" id="asul:DFR86_01530"/>
<sequence length="153" mass="17604">MHKTTIALLVIIIVLAAVALSEFYYLNNKLNAVLNLQCVKEKFYCHPSLILKPGEIDFATSLQFPYAGKLLISILSNNTVYIRVNTVYTQFEKTWHYYYFCSPTFYTHFNASINTYYAKSYFPVVPGCAVINFCIKNNSTFPVNVSIFVNLEY</sequence>
<proteinExistence type="predicted"/>
<reference evidence="1 2" key="1">
    <citation type="submission" date="2018-05" db="EMBL/GenBank/DDBJ databases">
        <title>Complete Genome Sequences of Extremely Thermoacidophilic, Metal-Mobilizing Type-Strain Members of the Archaeal Family Sulfolobaceae: Acidianus brierleyi DSM-1651T, Acidianus sulfidivorans DSM-18786T, Metallosphaera hakonensis DSM-7519T, and Metallosphaera prunae DSM-10039T.</title>
        <authorList>
            <person name="Counts J.A."/>
            <person name="Kelly R.M."/>
        </authorList>
    </citation>
    <scope>NUCLEOTIDE SEQUENCE [LARGE SCALE GENOMIC DNA]</scope>
    <source>
        <strain evidence="1 2">JP7</strain>
    </source>
</reference>
<dbReference type="AlphaFoldDB" id="A0A2U9IJY8"/>
<accession>A0A2U9IJY8</accession>
<organism evidence="1 2">
    <name type="scientific">Acidianus sulfidivorans JP7</name>
    <dbReference type="NCBI Taxonomy" id="619593"/>
    <lineage>
        <taxon>Archaea</taxon>
        <taxon>Thermoproteota</taxon>
        <taxon>Thermoprotei</taxon>
        <taxon>Sulfolobales</taxon>
        <taxon>Sulfolobaceae</taxon>
        <taxon>Acidianus</taxon>
    </lineage>
</organism>
<gene>
    <name evidence="1" type="ORF">DFR86_01530</name>
</gene>
<protein>
    <submittedName>
        <fullName evidence="1">Uncharacterized protein</fullName>
    </submittedName>
</protein>